<dbReference type="Pfam" id="PF00480">
    <property type="entry name" value="ROK"/>
    <property type="match status" value="1"/>
</dbReference>
<dbReference type="RefSeq" id="WP_090801267.1">
    <property type="nucleotide sequence ID" value="NZ_BOND01000006.1"/>
</dbReference>
<keyword evidence="2" id="KW-0418">Kinase</keyword>
<dbReference type="STRING" id="137265.SAMN05421684_6862"/>
<dbReference type="InterPro" id="IPR043129">
    <property type="entry name" value="ATPase_NBD"/>
</dbReference>
<dbReference type="SUPFAM" id="SSF53067">
    <property type="entry name" value="Actin-like ATPase domain"/>
    <property type="match status" value="1"/>
</dbReference>
<dbReference type="PANTHER" id="PTHR18964">
    <property type="entry name" value="ROK (REPRESSOR, ORF, KINASE) FAMILY"/>
    <property type="match status" value="1"/>
</dbReference>
<dbReference type="InterPro" id="IPR000600">
    <property type="entry name" value="ROK"/>
</dbReference>
<dbReference type="Gene3D" id="3.30.420.40">
    <property type="match status" value="2"/>
</dbReference>
<reference evidence="3" key="1">
    <citation type="submission" date="2016-10" db="EMBL/GenBank/DDBJ databases">
        <authorList>
            <person name="Varghese N."/>
            <person name="Submissions S."/>
        </authorList>
    </citation>
    <scope>NUCLEOTIDE SEQUENCE [LARGE SCALE GENOMIC DNA]</scope>
    <source>
        <strain evidence="3">DSM 44718</strain>
    </source>
</reference>
<comment type="similarity">
    <text evidence="1">Belongs to the ROK (NagC/XylR) family.</text>
</comment>
<evidence type="ECO:0000313" key="3">
    <source>
        <dbReference type="Proteomes" id="UP000199632"/>
    </source>
</evidence>
<proteinExistence type="inferred from homology"/>
<keyword evidence="3" id="KW-1185">Reference proteome</keyword>
<sequence>MTAGQVLGIDFGGTKVALATADPGWSPVVSSARRRLPTTGSAEEVVRRSLEAAREMVAAPLAVGVSTIGVVRDERIRLAPNVPGWEGMELPRMLRDEYGDTPVVIDNDVNAAAAAELRWGALRGVDVGIYLNLGTGLAAALVVDGRVVRGAHGAAGEIGYLLDPTRDNCYADGDAPLEELVSGSALAAQGSALVGRPVAAAELFTMAGDARVDALIDEALRTLAQAVANLCITLDPARVVIGGGMMGAAERILPRIAALLPRAVPFPPELAPATFIDDAPLLGALALAVEAVGVS</sequence>
<protein>
    <submittedName>
        <fullName evidence="2">Glucokinase</fullName>
    </submittedName>
</protein>
<dbReference type="AlphaFoldDB" id="A0A1H3UA89"/>
<dbReference type="Proteomes" id="UP000199632">
    <property type="component" value="Unassembled WGS sequence"/>
</dbReference>
<name>A0A1H3UA89_9ACTN</name>
<evidence type="ECO:0000313" key="2">
    <source>
        <dbReference type="EMBL" id="SDZ59383.1"/>
    </source>
</evidence>
<dbReference type="EMBL" id="FNQB01000004">
    <property type="protein sequence ID" value="SDZ59383.1"/>
    <property type="molecule type" value="Genomic_DNA"/>
</dbReference>
<dbReference type="PANTHER" id="PTHR18964:SF149">
    <property type="entry name" value="BIFUNCTIONAL UDP-N-ACETYLGLUCOSAMINE 2-EPIMERASE_N-ACETYLMANNOSAMINE KINASE"/>
    <property type="match status" value="1"/>
</dbReference>
<gene>
    <name evidence="2" type="ORF">SAMN05421684_6862</name>
</gene>
<organism evidence="2 3">
    <name type="scientific">Asanoa ishikariensis</name>
    <dbReference type="NCBI Taxonomy" id="137265"/>
    <lineage>
        <taxon>Bacteria</taxon>
        <taxon>Bacillati</taxon>
        <taxon>Actinomycetota</taxon>
        <taxon>Actinomycetes</taxon>
        <taxon>Micromonosporales</taxon>
        <taxon>Micromonosporaceae</taxon>
        <taxon>Asanoa</taxon>
    </lineage>
</organism>
<keyword evidence="2" id="KW-0808">Transferase</keyword>
<dbReference type="OrthoDB" id="9795247at2"/>
<accession>A0A1H3UA89</accession>
<dbReference type="GO" id="GO:0016301">
    <property type="term" value="F:kinase activity"/>
    <property type="evidence" value="ECO:0007669"/>
    <property type="project" value="UniProtKB-KW"/>
</dbReference>
<evidence type="ECO:0000256" key="1">
    <source>
        <dbReference type="ARBA" id="ARBA00006479"/>
    </source>
</evidence>